<accession>A0AC60NZS7</accession>
<reference evidence="1 2" key="1">
    <citation type="journal article" date="2020" name="Cell">
        <title>Large-Scale Comparative Analyses of Tick Genomes Elucidate Their Genetic Diversity and Vector Capacities.</title>
        <authorList>
            <consortium name="Tick Genome and Microbiome Consortium (TIGMIC)"/>
            <person name="Jia N."/>
            <person name="Wang J."/>
            <person name="Shi W."/>
            <person name="Du L."/>
            <person name="Sun Y."/>
            <person name="Zhan W."/>
            <person name="Jiang J.F."/>
            <person name="Wang Q."/>
            <person name="Zhang B."/>
            <person name="Ji P."/>
            <person name="Bell-Sakyi L."/>
            <person name="Cui X.M."/>
            <person name="Yuan T.T."/>
            <person name="Jiang B.G."/>
            <person name="Yang W.F."/>
            <person name="Lam T.T."/>
            <person name="Chang Q.C."/>
            <person name="Ding S.J."/>
            <person name="Wang X.J."/>
            <person name="Zhu J.G."/>
            <person name="Ruan X.D."/>
            <person name="Zhao L."/>
            <person name="Wei J.T."/>
            <person name="Ye R.Z."/>
            <person name="Que T.C."/>
            <person name="Du C.H."/>
            <person name="Zhou Y.H."/>
            <person name="Cheng J.X."/>
            <person name="Dai P.F."/>
            <person name="Guo W.B."/>
            <person name="Han X.H."/>
            <person name="Huang E.J."/>
            <person name="Li L.F."/>
            <person name="Wei W."/>
            <person name="Gao Y.C."/>
            <person name="Liu J.Z."/>
            <person name="Shao H.Z."/>
            <person name="Wang X."/>
            <person name="Wang C.C."/>
            <person name="Yang T.C."/>
            <person name="Huo Q.B."/>
            <person name="Li W."/>
            <person name="Chen H.Y."/>
            <person name="Chen S.E."/>
            <person name="Zhou L.G."/>
            <person name="Ni X.B."/>
            <person name="Tian J.H."/>
            <person name="Sheng Y."/>
            <person name="Liu T."/>
            <person name="Pan Y.S."/>
            <person name="Xia L.Y."/>
            <person name="Li J."/>
            <person name="Zhao F."/>
            <person name="Cao W.C."/>
        </authorList>
    </citation>
    <scope>NUCLEOTIDE SEQUENCE [LARGE SCALE GENOMIC DNA]</scope>
    <source>
        <strain evidence="1">Iper-2018</strain>
    </source>
</reference>
<dbReference type="Proteomes" id="UP000805193">
    <property type="component" value="Unassembled WGS sequence"/>
</dbReference>
<protein>
    <submittedName>
        <fullName evidence="1">Uncharacterized protein</fullName>
    </submittedName>
</protein>
<name>A0AC60NZS7_IXOPE</name>
<evidence type="ECO:0000313" key="2">
    <source>
        <dbReference type="Proteomes" id="UP000805193"/>
    </source>
</evidence>
<organism evidence="1 2">
    <name type="scientific">Ixodes persulcatus</name>
    <name type="common">Taiga tick</name>
    <dbReference type="NCBI Taxonomy" id="34615"/>
    <lineage>
        <taxon>Eukaryota</taxon>
        <taxon>Metazoa</taxon>
        <taxon>Ecdysozoa</taxon>
        <taxon>Arthropoda</taxon>
        <taxon>Chelicerata</taxon>
        <taxon>Arachnida</taxon>
        <taxon>Acari</taxon>
        <taxon>Parasitiformes</taxon>
        <taxon>Ixodida</taxon>
        <taxon>Ixodoidea</taxon>
        <taxon>Ixodidae</taxon>
        <taxon>Ixodinae</taxon>
        <taxon>Ixodes</taxon>
    </lineage>
</organism>
<evidence type="ECO:0000313" key="1">
    <source>
        <dbReference type="EMBL" id="KAG0412578.1"/>
    </source>
</evidence>
<keyword evidence="2" id="KW-1185">Reference proteome</keyword>
<dbReference type="EMBL" id="JABSTQ010011337">
    <property type="protein sequence ID" value="KAG0412578.1"/>
    <property type="molecule type" value="Genomic_DNA"/>
</dbReference>
<sequence length="395" mass="43322">MSSCRFLCEGSCGAAAADGVLCVYLSSWDHVMGPQLVFCWRMECPGVLSTDDSPHCAPHYLKCHQFLENPEAFLVRNEAPQQASRRPTELEETYASSVLQLLHGGLEQRHTRSCLLLLPDKRVALHAVTFSLTGAPVSVTAVFRLAALKDLWLLLNLTDLALARVALVCRTPGRDLMKNLSKATTLLNRYFHLAASLLRTRTLDKRASVDALSKDCMPEDLMRRALQSHLQTRRCSVVLGDSAAQVEATLRALTAFLDHEELSCSLWEGPRGSQEEGPPPCYVPGLQLQGLVRTPLGGAGPLSARELLWSPHPSTVVDVSQGRVWQCPLHVGFRAPLTRKLKAARSPSTESQVSQFVQHVSKLGGTPAAEHLLLAFKRLLRAKASALIQCASRSR</sequence>
<proteinExistence type="predicted"/>
<gene>
    <name evidence="1" type="ORF">HPB47_010300</name>
</gene>
<comment type="caution">
    <text evidence="1">The sequence shown here is derived from an EMBL/GenBank/DDBJ whole genome shotgun (WGS) entry which is preliminary data.</text>
</comment>